<feature type="domain" description="Glycoside-hydrolase family GH114 TIM-barrel" evidence="1">
    <location>
        <begin position="25"/>
        <end position="217"/>
    </location>
</feature>
<protein>
    <recommendedName>
        <fullName evidence="1">Glycoside-hydrolase family GH114 TIM-barrel domain-containing protein</fullName>
    </recommendedName>
</protein>
<dbReference type="SUPFAM" id="SSF51445">
    <property type="entry name" value="(Trans)glycosidases"/>
    <property type="match status" value="1"/>
</dbReference>
<evidence type="ECO:0000313" key="3">
    <source>
        <dbReference type="Proteomes" id="UP001164746"/>
    </source>
</evidence>
<accession>A0ABY7ENF4</accession>
<gene>
    <name evidence="2" type="ORF">MAR_025705</name>
</gene>
<dbReference type="PANTHER" id="PTHR35273">
    <property type="entry name" value="ALPHA-1,4 POLYGALACTOSAMINIDASE, PUTATIVE (AFU_ORTHOLOGUE AFUA_3G07890)-RELATED"/>
    <property type="match status" value="1"/>
</dbReference>
<dbReference type="PANTHER" id="PTHR35273:SF2">
    <property type="entry name" value="ALPHA-GALACTOSIDASE"/>
    <property type="match status" value="1"/>
</dbReference>
<dbReference type="InterPro" id="IPR017853">
    <property type="entry name" value="GH"/>
</dbReference>
<dbReference type="Pfam" id="PF03537">
    <property type="entry name" value="Glyco_hydro_114"/>
    <property type="match status" value="1"/>
</dbReference>
<dbReference type="EMBL" id="CP111019">
    <property type="protein sequence ID" value="WAR11525.1"/>
    <property type="molecule type" value="Genomic_DNA"/>
</dbReference>
<keyword evidence="3" id="KW-1185">Reference proteome</keyword>
<sequence>MLLLLLSCLPLAQGVVYQPRPGAVFQWQLQVDDDTPFDHSMHADLYDTDLWAITTADIQAIHNKGGKVICYFSAGSYDHNRPDAGQFDQNHDVGNKMDGWDEKWIDIRSSNVKRIMSARMDLAQNKGCDGIEPDNVDGHEDGNANIGFTAHDQIVYNRWLATEAHNRGLSISLKNDAEQIPQLHSYFDWALNEECHTVDGGKECLLYQPFLNDTKVICHS</sequence>
<evidence type="ECO:0000259" key="1">
    <source>
        <dbReference type="Pfam" id="PF03537"/>
    </source>
</evidence>
<dbReference type="InterPro" id="IPR013785">
    <property type="entry name" value="Aldolase_TIM"/>
</dbReference>
<name>A0ABY7ENF4_MYAAR</name>
<dbReference type="InterPro" id="IPR004352">
    <property type="entry name" value="GH114_TIM-barrel"/>
</dbReference>
<dbReference type="Proteomes" id="UP001164746">
    <property type="component" value="Chromosome 8"/>
</dbReference>
<dbReference type="Gene3D" id="3.20.20.70">
    <property type="entry name" value="Aldolase class I"/>
    <property type="match status" value="1"/>
</dbReference>
<organism evidence="2 3">
    <name type="scientific">Mya arenaria</name>
    <name type="common">Soft-shell clam</name>
    <dbReference type="NCBI Taxonomy" id="6604"/>
    <lineage>
        <taxon>Eukaryota</taxon>
        <taxon>Metazoa</taxon>
        <taxon>Spiralia</taxon>
        <taxon>Lophotrochozoa</taxon>
        <taxon>Mollusca</taxon>
        <taxon>Bivalvia</taxon>
        <taxon>Autobranchia</taxon>
        <taxon>Heteroconchia</taxon>
        <taxon>Euheterodonta</taxon>
        <taxon>Imparidentia</taxon>
        <taxon>Neoheterodontei</taxon>
        <taxon>Myida</taxon>
        <taxon>Myoidea</taxon>
        <taxon>Myidae</taxon>
        <taxon>Mya</taxon>
    </lineage>
</organism>
<evidence type="ECO:0000313" key="2">
    <source>
        <dbReference type="EMBL" id="WAR11525.1"/>
    </source>
</evidence>
<proteinExistence type="predicted"/>
<reference evidence="2" key="1">
    <citation type="submission" date="2022-11" db="EMBL/GenBank/DDBJ databases">
        <title>Centuries of genome instability and evolution in soft-shell clam transmissible cancer (bioRxiv).</title>
        <authorList>
            <person name="Hart S.F.M."/>
            <person name="Yonemitsu M.A."/>
            <person name="Giersch R.M."/>
            <person name="Beal B.F."/>
            <person name="Arriagada G."/>
            <person name="Davis B.W."/>
            <person name="Ostrander E.A."/>
            <person name="Goff S.P."/>
            <person name="Metzger M.J."/>
        </authorList>
    </citation>
    <scope>NUCLEOTIDE SEQUENCE</scope>
    <source>
        <strain evidence="2">MELC-2E11</strain>
        <tissue evidence="2">Siphon/mantle</tissue>
    </source>
</reference>